<proteinExistence type="predicted"/>
<comment type="caution">
    <text evidence="1">The sequence shown here is derived from an EMBL/GenBank/DDBJ whole genome shotgun (WGS) entry which is preliminary data.</text>
</comment>
<sequence>MDYDALIAKVLSTTKDISNTFDEKIENTLTDRRDAPLYDPDMLIKPDEHDPEYFLYFHSTGEVRARSKPSEEEAHCASETIRVFGLDNNALEGARANAVRSYRKINDGDLAELASWGRS</sequence>
<dbReference type="Proteomes" id="UP000054564">
    <property type="component" value="Unassembled WGS sequence"/>
</dbReference>
<evidence type="ECO:0000313" key="2">
    <source>
        <dbReference type="Proteomes" id="UP000054564"/>
    </source>
</evidence>
<reference evidence="2" key="1">
    <citation type="submission" date="2014-03" db="EMBL/GenBank/DDBJ databases">
        <title>The Genome Sequence of Puccinia striiformis f. sp. tritici PST-78.</title>
        <authorList>
            <consortium name="The Broad Institute Genome Sequencing Platform"/>
            <person name="Cuomo C."/>
            <person name="Hulbert S."/>
            <person name="Chen X."/>
            <person name="Walker B."/>
            <person name="Young S.K."/>
            <person name="Zeng Q."/>
            <person name="Gargeya S."/>
            <person name="Fitzgerald M."/>
            <person name="Haas B."/>
            <person name="Abouelleil A."/>
            <person name="Alvarado L."/>
            <person name="Arachchi H.M."/>
            <person name="Berlin A.M."/>
            <person name="Chapman S.B."/>
            <person name="Goldberg J."/>
            <person name="Griggs A."/>
            <person name="Gujja S."/>
            <person name="Hansen M."/>
            <person name="Howarth C."/>
            <person name="Imamovic A."/>
            <person name="Larimer J."/>
            <person name="McCowan C."/>
            <person name="Montmayeur A."/>
            <person name="Murphy C."/>
            <person name="Neiman D."/>
            <person name="Pearson M."/>
            <person name="Priest M."/>
            <person name="Roberts A."/>
            <person name="Saif S."/>
            <person name="Shea T."/>
            <person name="Sisk P."/>
            <person name="Sykes S."/>
            <person name="Wortman J."/>
            <person name="Nusbaum C."/>
            <person name="Birren B."/>
        </authorList>
    </citation>
    <scope>NUCLEOTIDE SEQUENCE [LARGE SCALE GENOMIC DNA]</scope>
    <source>
        <strain evidence="2">race PST-78</strain>
    </source>
</reference>
<accession>A0A0L0UN66</accession>
<keyword evidence="2" id="KW-1185">Reference proteome</keyword>
<gene>
    <name evidence="1" type="ORF">PSTG_18184</name>
</gene>
<dbReference type="AlphaFoldDB" id="A0A0L0UN66"/>
<organism evidence="1 2">
    <name type="scientific">Puccinia striiformis f. sp. tritici PST-78</name>
    <dbReference type="NCBI Taxonomy" id="1165861"/>
    <lineage>
        <taxon>Eukaryota</taxon>
        <taxon>Fungi</taxon>
        <taxon>Dikarya</taxon>
        <taxon>Basidiomycota</taxon>
        <taxon>Pucciniomycotina</taxon>
        <taxon>Pucciniomycetes</taxon>
        <taxon>Pucciniales</taxon>
        <taxon>Pucciniaceae</taxon>
        <taxon>Puccinia</taxon>
    </lineage>
</organism>
<protein>
    <submittedName>
        <fullName evidence="1">Uncharacterized protein</fullName>
    </submittedName>
</protein>
<evidence type="ECO:0000313" key="1">
    <source>
        <dbReference type="EMBL" id="KNE88415.1"/>
    </source>
</evidence>
<name>A0A0L0UN66_9BASI</name>
<dbReference type="EMBL" id="AJIL01002055">
    <property type="protein sequence ID" value="KNE88415.1"/>
    <property type="molecule type" value="Genomic_DNA"/>
</dbReference>